<evidence type="ECO:0000256" key="5">
    <source>
        <dbReference type="ARBA" id="ARBA00022840"/>
    </source>
</evidence>
<feature type="domain" description="ABC transporter" evidence="9">
    <location>
        <begin position="10"/>
        <end position="245"/>
    </location>
</feature>
<keyword evidence="3" id="KW-0997">Cell inner membrane</keyword>
<dbReference type="AlphaFoldDB" id="A0A160FS05"/>
<dbReference type="GO" id="GO:0098796">
    <property type="term" value="C:membrane protein complex"/>
    <property type="evidence" value="ECO:0007669"/>
    <property type="project" value="UniProtKB-ARBA"/>
</dbReference>
<name>A0A160FS05_9BURK</name>
<dbReference type="SMART" id="SM00382">
    <property type="entry name" value="AAA"/>
    <property type="match status" value="1"/>
</dbReference>
<dbReference type="GO" id="GO:0022857">
    <property type="term" value="F:transmembrane transporter activity"/>
    <property type="evidence" value="ECO:0007669"/>
    <property type="project" value="TreeGrafter"/>
</dbReference>
<keyword evidence="4" id="KW-0547">Nucleotide-binding</keyword>
<keyword evidence="1" id="KW-0813">Transport</keyword>
<dbReference type="InterPro" id="IPR003593">
    <property type="entry name" value="AAA+_ATPase"/>
</dbReference>
<evidence type="ECO:0000256" key="8">
    <source>
        <dbReference type="ARBA" id="ARBA00038388"/>
    </source>
</evidence>
<organism evidence="10 11">
    <name type="scientific">Paraburkholderia phytofirmans OLGA172</name>
    <dbReference type="NCBI Taxonomy" id="1417228"/>
    <lineage>
        <taxon>Bacteria</taxon>
        <taxon>Pseudomonadati</taxon>
        <taxon>Pseudomonadota</taxon>
        <taxon>Betaproteobacteria</taxon>
        <taxon>Burkholderiales</taxon>
        <taxon>Burkholderiaceae</taxon>
        <taxon>Paraburkholderia</taxon>
    </lineage>
</organism>
<dbReference type="PROSITE" id="PS50893">
    <property type="entry name" value="ABC_TRANSPORTER_2"/>
    <property type="match status" value="1"/>
</dbReference>
<proteinExistence type="inferred from homology"/>
<keyword evidence="6" id="KW-1133">Transmembrane helix</keyword>
<dbReference type="InterPro" id="IPR003439">
    <property type="entry name" value="ABC_transporter-like_ATP-bd"/>
</dbReference>
<keyword evidence="2" id="KW-1003">Cell membrane</keyword>
<dbReference type="InterPro" id="IPR017911">
    <property type="entry name" value="MacB-like_ATP-bd"/>
</dbReference>
<dbReference type="InterPro" id="IPR027417">
    <property type="entry name" value="P-loop_NTPase"/>
</dbReference>
<keyword evidence="5" id="KW-0067">ATP-binding</keyword>
<evidence type="ECO:0000256" key="4">
    <source>
        <dbReference type="ARBA" id="ARBA00022741"/>
    </source>
</evidence>
<evidence type="ECO:0000256" key="2">
    <source>
        <dbReference type="ARBA" id="ARBA00022475"/>
    </source>
</evidence>
<dbReference type="STRING" id="1804984.AYM40_25095"/>
<sequence>MSSADLTPLVELRQVVKHYQLGEAQITALKHVDVAIRSGEFVAVWGPSGSGKSTLCNLVGLLDTPSSGAVFFKGQDAATLSDDQRSEARNHAIGFIFQGFNLIPVLSALENVMLPIQIGNLAARSSREMALKRLNDVGLASHAGHRPAKLSGGQQQRVAIARALITRPALVVADEPTANLDSENALRIIDLMRQISRKEGTTFIFSTHDERLLDRVDRRIMMRDGEVIDDQRVAVDNRSAMGVDS</sequence>
<keyword evidence="6" id="KW-0472">Membrane</keyword>
<dbReference type="OrthoDB" id="9802264at2"/>
<evidence type="ECO:0000313" key="11">
    <source>
        <dbReference type="Proteomes" id="UP000076852"/>
    </source>
</evidence>
<evidence type="ECO:0000256" key="6">
    <source>
        <dbReference type="ARBA" id="ARBA00022989"/>
    </source>
</evidence>
<keyword evidence="6" id="KW-0812">Transmembrane</keyword>
<dbReference type="CDD" id="cd03255">
    <property type="entry name" value="ABC_MJ0796_LolCDE_FtsE"/>
    <property type="match status" value="1"/>
</dbReference>
<dbReference type="Pfam" id="PF00005">
    <property type="entry name" value="ABC_tran"/>
    <property type="match status" value="1"/>
</dbReference>
<dbReference type="Proteomes" id="UP000076852">
    <property type="component" value="Chromosome 2"/>
</dbReference>
<dbReference type="PROSITE" id="PS00211">
    <property type="entry name" value="ABC_TRANSPORTER_1"/>
    <property type="match status" value="1"/>
</dbReference>
<reference evidence="10 11" key="1">
    <citation type="journal article" date="2016" name="Gene">
        <title>PacBio SMRT assembly of a complex multi-replicon genome reveals chlorocatechol degradative operon in a region of genome plasticity.</title>
        <authorList>
            <person name="Ricker N."/>
            <person name="Shen S.Y."/>
            <person name="Goordial J."/>
            <person name="Jin S."/>
            <person name="Fulthorpe R.R."/>
        </authorList>
    </citation>
    <scope>NUCLEOTIDE SEQUENCE [LARGE SCALE GENOMIC DNA]</scope>
    <source>
        <strain evidence="10 11">OLGA172</strain>
    </source>
</reference>
<keyword evidence="7" id="KW-0046">Antibiotic resistance</keyword>
<dbReference type="GO" id="GO:0016887">
    <property type="term" value="F:ATP hydrolysis activity"/>
    <property type="evidence" value="ECO:0007669"/>
    <property type="project" value="InterPro"/>
</dbReference>
<dbReference type="GO" id="GO:0005886">
    <property type="term" value="C:plasma membrane"/>
    <property type="evidence" value="ECO:0007669"/>
    <property type="project" value="TreeGrafter"/>
</dbReference>
<dbReference type="EMBL" id="CP014579">
    <property type="protein sequence ID" value="ANB75622.1"/>
    <property type="molecule type" value="Genomic_DNA"/>
</dbReference>
<dbReference type="KEGG" id="buz:AYM40_25095"/>
<dbReference type="InterPro" id="IPR015854">
    <property type="entry name" value="ABC_transpr_LolD-like"/>
</dbReference>
<dbReference type="SUPFAM" id="SSF52540">
    <property type="entry name" value="P-loop containing nucleoside triphosphate hydrolases"/>
    <property type="match status" value="1"/>
</dbReference>
<dbReference type="RefSeq" id="WP_063498905.1">
    <property type="nucleotide sequence ID" value="NZ_CP014579.1"/>
</dbReference>
<dbReference type="InterPro" id="IPR017871">
    <property type="entry name" value="ABC_transporter-like_CS"/>
</dbReference>
<dbReference type="PANTHER" id="PTHR24220">
    <property type="entry name" value="IMPORT ATP-BINDING PROTEIN"/>
    <property type="match status" value="1"/>
</dbReference>
<gene>
    <name evidence="10" type="ORF">AYM40_25095</name>
</gene>
<dbReference type="GO" id="GO:0005524">
    <property type="term" value="F:ATP binding"/>
    <property type="evidence" value="ECO:0007669"/>
    <property type="project" value="UniProtKB-KW"/>
</dbReference>
<evidence type="ECO:0000256" key="1">
    <source>
        <dbReference type="ARBA" id="ARBA00022448"/>
    </source>
</evidence>
<accession>A0A160FS05</accession>
<comment type="similarity">
    <text evidence="8">Belongs to the ABC transporter superfamily. Macrolide exporter (TC 3.A.1.122) family.</text>
</comment>
<dbReference type="Gene3D" id="3.40.50.300">
    <property type="entry name" value="P-loop containing nucleotide triphosphate hydrolases"/>
    <property type="match status" value="1"/>
</dbReference>
<evidence type="ECO:0000259" key="9">
    <source>
        <dbReference type="PROSITE" id="PS50893"/>
    </source>
</evidence>
<dbReference type="GO" id="GO:0046677">
    <property type="term" value="P:response to antibiotic"/>
    <property type="evidence" value="ECO:0007669"/>
    <property type="project" value="UniProtKB-KW"/>
</dbReference>
<evidence type="ECO:0000256" key="3">
    <source>
        <dbReference type="ARBA" id="ARBA00022519"/>
    </source>
</evidence>
<evidence type="ECO:0000256" key="7">
    <source>
        <dbReference type="ARBA" id="ARBA00023251"/>
    </source>
</evidence>
<dbReference type="FunFam" id="3.40.50.300:FF:000032">
    <property type="entry name" value="Export ABC transporter ATP-binding protein"/>
    <property type="match status" value="1"/>
</dbReference>
<keyword evidence="11" id="KW-1185">Reference proteome</keyword>
<protein>
    <submittedName>
        <fullName evidence="10">ABC transporter</fullName>
    </submittedName>
</protein>
<dbReference type="PANTHER" id="PTHR24220:SF689">
    <property type="entry name" value="LIPOPROTEIN-RELEASING SYSTEM ATP-BINDING PROTEIN LOLD"/>
    <property type="match status" value="1"/>
</dbReference>
<evidence type="ECO:0000313" key="10">
    <source>
        <dbReference type="EMBL" id="ANB75622.1"/>
    </source>
</evidence>